<evidence type="ECO:0000313" key="4">
    <source>
        <dbReference type="Proteomes" id="UP000230423"/>
    </source>
</evidence>
<organism evidence="3 4">
    <name type="scientific">Teladorsagia circumcincta</name>
    <name type="common">Brown stomach worm</name>
    <name type="synonym">Ostertagia circumcincta</name>
    <dbReference type="NCBI Taxonomy" id="45464"/>
    <lineage>
        <taxon>Eukaryota</taxon>
        <taxon>Metazoa</taxon>
        <taxon>Ecdysozoa</taxon>
        <taxon>Nematoda</taxon>
        <taxon>Chromadorea</taxon>
        <taxon>Rhabditida</taxon>
        <taxon>Rhabditina</taxon>
        <taxon>Rhabditomorpha</taxon>
        <taxon>Strongyloidea</taxon>
        <taxon>Trichostrongylidae</taxon>
        <taxon>Teladorsagia</taxon>
    </lineage>
</organism>
<keyword evidence="2" id="KW-1133">Transmembrane helix</keyword>
<dbReference type="AlphaFoldDB" id="A0A2G9V503"/>
<sequence>MQIASVWADKKGILGLQNYPIAVAYCNHLVKYQMEGAARGGARVDEYDLRGNSYFVIGQPTSSLVVVKSSQYNKTVESAQIEHLDWEKTKPRKKQTRVPLAATTDPTTRPTAASLRNARLINSRLRKRKDVGFFQDEQGCLISDDKEKADILAKIFQNAYLKGDGSGASNNDAEIATMQGEVDLSQCIVALTEPHIWIIHILEVVLALLAIITNCILTVVTHNAVPVPYSQRRMLASVSLNFVLLAVYQFARNLFLGVSMYKPCVTMVNTITCKLHEFPLLFCYIHGAVTICIVSIQTTTRMRANHRSFRWTSTCSVWQSAVIVVCIAGTLVFTAFDHDIEPENMSQSAQSRMVLLASLTTTIGAAEVNGKDDVLCDKTADVGVEKR</sequence>
<reference evidence="3 4" key="1">
    <citation type="submission" date="2015-09" db="EMBL/GenBank/DDBJ databases">
        <title>Draft genome of the parasitic nematode Teladorsagia circumcincta isolate WARC Sus (inbred).</title>
        <authorList>
            <person name="Mitreva M."/>
        </authorList>
    </citation>
    <scope>NUCLEOTIDE SEQUENCE [LARGE SCALE GENOMIC DNA]</scope>
    <source>
        <strain evidence="3 4">S</strain>
    </source>
</reference>
<feature type="compositionally biased region" description="Low complexity" evidence="1">
    <location>
        <begin position="99"/>
        <end position="109"/>
    </location>
</feature>
<dbReference type="OrthoDB" id="5801935at2759"/>
<evidence type="ECO:0000256" key="1">
    <source>
        <dbReference type="SAM" id="MobiDB-lite"/>
    </source>
</evidence>
<dbReference type="EMBL" id="KZ344992">
    <property type="protein sequence ID" value="PIO77593.1"/>
    <property type="molecule type" value="Genomic_DNA"/>
</dbReference>
<proteinExistence type="predicted"/>
<feature type="transmembrane region" description="Helical" evidence="2">
    <location>
        <begin position="197"/>
        <end position="221"/>
    </location>
</feature>
<keyword evidence="2" id="KW-0472">Membrane</keyword>
<feature type="transmembrane region" description="Helical" evidence="2">
    <location>
        <begin position="317"/>
        <end position="336"/>
    </location>
</feature>
<protein>
    <submittedName>
        <fullName evidence="3">Uncharacterized protein</fullName>
    </submittedName>
</protein>
<accession>A0A2G9V503</accession>
<gene>
    <name evidence="3" type="ORF">TELCIR_00300</name>
</gene>
<dbReference type="Proteomes" id="UP000230423">
    <property type="component" value="Unassembled WGS sequence"/>
</dbReference>
<keyword evidence="4" id="KW-1185">Reference proteome</keyword>
<feature type="region of interest" description="Disordered" evidence="1">
    <location>
        <begin position="89"/>
        <end position="109"/>
    </location>
</feature>
<keyword evidence="2" id="KW-0812">Transmembrane</keyword>
<name>A0A2G9V503_TELCI</name>
<feature type="transmembrane region" description="Helical" evidence="2">
    <location>
        <begin position="233"/>
        <end position="251"/>
    </location>
</feature>
<feature type="transmembrane region" description="Helical" evidence="2">
    <location>
        <begin position="278"/>
        <end position="296"/>
    </location>
</feature>
<evidence type="ECO:0000313" key="3">
    <source>
        <dbReference type="EMBL" id="PIO77593.1"/>
    </source>
</evidence>
<evidence type="ECO:0000256" key="2">
    <source>
        <dbReference type="SAM" id="Phobius"/>
    </source>
</evidence>